<sequence>MFGGHILGLVICFLLGFLILSFLLLSVPRLFLAGINVRKILDSFLVSVLFDFVGVFSEWVVFLVLHAAGGSDVLFFKPLWVGRNGFLESFVVIDGFSNVFFGLLVVVCLFVLVVQLTCCYSFGMRIAGLVCVFAFPLHRFFFFVEEVFEFFVVQYFVYGVGVCVSVLVFWVVVEPLVFSCCVFLAYDFGVDIPVVFTDLSLMWVAGRDGGFFASVPAFLFRFFRAVGVFFLSLLLAFQRDFGSVLWLGSCVGVGGVGVTVPYLGFLVWVVFGVG</sequence>
<keyword evidence="1" id="KW-0812">Transmembrane</keyword>
<evidence type="ECO:0000313" key="2">
    <source>
        <dbReference type="EMBL" id="RAI86690.1"/>
    </source>
</evidence>
<feature type="transmembrane region" description="Helical" evidence="1">
    <location>
        <begin position="44"/>
        <end position="69"/>
    </location>
</feature>
<keyword evidence="3" id="KW-1185">Reference proteome</keyword>
<protein>
    <submittedName>
        <fullName evidence="2">Uncharacterized protein</fullName>
    </submittedName>
</protein>
<keyword evidence="1" id="KW-0472">Membrane</keyword>
<evidence type="ECO:0000313" key="3">
    <source>
        <dbReference type="Proteomes" id="UP000249610"/>
    </source>
</evidence>
<keyword evidence="1" id="KW-1133">Transmembrane helix</keyword>
<feature type="transmembrane region" description="Helical" evidence="1">
    <location>
        <begin position="126"/>
        <end position="144"/>
    </location>
</feature>
<reference evidence="2 3" key="1">
    <citation type="submission" date="2018-06" db="EMBL/GenBank/DDBJ databases">
        <title>Genomic Encyclopedia of Archaeal and Bacterial Type Strains, Phase II (KMG-II): from individual species to whole genera.</title>
        <authorList>
            <person name="Goeker M."/>
        </authorList>
    </citation>
    <scope>NUCLEOTIDE SEQUENCE [LARGE SCALE GENOMIC DNA]</scope>
    <source>
        <strain evidence="2 3">DSM 23446</strain>
    </source>
</reference>
<feature type="transmembrane region" description="Helical" evidence="1">
    <location>
        <begin position="89"/>
        <end position="114"/>
    </location>
</feature>
<dbReference type="Proteomes" id="UP000249610">
    <property type="component" value="Unassembled WGS sequence"/>
</dbReference>
<dbReference type="AlphaFoldDB" id="A0A327P381"/>
<organism evidence="2 3">
    <name type="scientific">Algoriphagus yeomjeoni</name>
    <dbReference type="NCBI Taxonomy" id="291403"/>
    <lineage>
        <taxon>Bacteria</taxon>
        <taxon>Pseudomonadati</taxon>
        <taxon>Bacteroidota</taxon>
        <taxon>Cytophagia</taxon>
        <taxon>Cytophagales</taxon>
        <taxon>Cyclobacteriaceae</taxon>
        <taxon>Algoriphagus</taxon>
    </lineage>
</organism>
<feature type="transmembrane region" description="Helical" evidence="1">
    <location>
        <begin position="244"/>
        <end position="271"/>
    </location>
</feature>
<name>A0A327P381_9BACT</name>
<feature type="transmembrane region" description="Helical" evidence="1">
    <location>
        <begin position="218"/>
        <end position="237"/>
    </location>
</feature>
<feature type="transmembrane region" description="Helical" evidence="1">
    <location>
        <begin position="6"/>
        <end position="32"/>
    </location>
</feature>
<accession>A0A327P381</accession>
<gene>
    <name evidence="2" type="ORF">LV83_03246</name>
</gene>
<evidence type="ECO:0000256" key="1">
    <source>
        <dbReference type="SAM" id="Phobius"/>
    </source>
</evidence>
<comment type="caution">
    <text evidence="2">The sequence shown here is derived from an EMBL/GenBank/DDBJ whole genome shotgun (WGS) entry which is preliminary data.</text>
</comment>
<feature type="transmembrane region" description="Helical" evidence="1">
    <location>
        <begin position="184"/>
        <end position="206"/>
    </location>
</feature>
<dbReference type="EMBL" id="QLLK01000010">
    <property type="protein sequence ID" value="RAI86690.1"/>
    <property type="molecule type" value="Genomic_DNA"/>
</dbReference>
<feature type="transmembrane region" description="Helical" evidence="1">
    <location>
        <begin position="150"/>
        <end position="172"/>
    </location>
</feature>
<proteinExistence type="predicted"/>